<evidence type="ECO:0000256" key="7">
    <source>
        <dbReference type="ARBA" id="ARBA00022840"/>
    </source>
</evidence>
<comment type="function">
    <text evidence="15">Plays a critical role in recombination and DNA repair. Helps process Holliday junction intermediates to mature products by catalyzing branch migration. Has replication fork regression activity, unwinds stalled or blocked replication forks to make a HJ that can be resolved. Has a DNA unwinding activity characteristic of a DNA helicase with 3'-5' polarity.</text>
</comment>
<name>A0A926EMG2_9FIRM</name>
<dbReference type="Pfam" id="PF00270">
    <property type="entry name" value="DEAD"/>
    <property type="match status" value="1"/>
</dbReference>
<dbReference type="InterPro" id="IPR045562">
    <property type="entry name" value="RecG_dom3_C"/>
</dbReference>
<dbReference type="SMART" id="SM00490">
    <property type="entry name" value="HELICc"/>
    <property type="match status" value="1"/>
</dbReference>
<evidence type="ECO:0000256" key="10">
    <source>
        <dbReference type="ARBA" id="ARBA00023204"/>
    </source>
</evidence>
<dbReference type="GO" id="GO:0006281">
    <property type="term" value="P:DNA repair"/>
    <property type="evidence" value="ECO:0007669"/>
    <property type="project" value="UniProtKB-UniRule"/>
</dbReference>
<dbReference type="InterPro" id="IPR047112">
    <property type="entry name" value="RecG/Mfd"/>
</dbReference>
<accession>A0A926EMG2</accession>
<keyword evidence="11" id="KW-0413">Isomerase</keyword>
<dbReference type="GO" id="GO:0005524">
    <property type="term" value="F:ATP binding"/>
    <property type="evidence" value="ECO:0007669"/>
    <property type="project" value="UniProtKB-KW"/>
</dbReference>
<dbReference type="CDD" id="cd17992">
    <property type="entry name" value="DEXHc_RecG"/>
    <property type="match status" value="1"/>
</dbReference>
<evidence type="ECO:0000256" key="14">
    <source>
        <dbReference type="ARBA" id="ARBA00048988"/>
    </source>
</evidence>
<dbReference type="SUPFAM" id="SSF50249">
    <property type="entry name" value="Nucleic acid-binding proteins"/>
    <property type="match status" value="1"/>
</dbReference>
<evidence type="ECO:0000256" key="3">
    <source>
        <dbReference type="ARBA" id="ARBA00022741"/>
    </source>
</evidence>
<dbReference type="EC" id="5.6.2.4" evidence="13 15"/>
<dbReference type="Pfam" id="PF00271">
    <property type="entry name" value="Helicase_C"/>
    <property type="match status" value="1"/>
</dbReference>
<dbReference type="GO" id="GO:0006310">
    <property type="term" value="P:DNA recombination"/>
    <property type="evidence" value="ECO:0007669"/>
    <property type="project" value="UniProtKB-UniRule"/>
</dbReference>
<dbReference type="PANTHER" id="PTHR47964:SF1">
    <property type="entry name" value="ATP-DEPENDENT DNA HELICASE HOMOLOG RECG, CHLOROPLASTIC"/>
    <property type="match status" value="1"/>
</dbReference>
<keyword evidence="19" id="KW-1185">Reference proteome</keyword>
<keyword evidence="10 15" id="KW-0234">DNA repair</keyword>
<keyword evidence="3 15" id="KW-0547">Nucleotide-binding</keyword>
<dbReference type="GO" id="GO:0016787">
    <property type="term" value="F:hydrolase activity"/>
    <property type="evidence" value="ECO:0007669"/>
    <property type="project" value="UniProtKB-KW"/>
</dbReference>
<dbReference type="PROSITE" id="PS51192">
    <property type="entry name" value="HELICASE_ATP_BIND_1"/>
    <property type="match status" value="1"/>
</dbReference>
<evidence type="ECO:0000256" key="4">
    <source>
        <dbReference type="ARBA" id="ARBA00022763"/>
    </source>
</evidence>
<dbReference type="EMBL" id="JACRTD010000002">
    <property type="protein sequence ID" value="MBC8584618.1"/>
    <property type="molecule type" value="Genomic_DNA"/>
</dbReference>
<gene>
    <name evidence="18" type="primary">recG</name>
    <name evidence="18" type="ORF">H8705_03395</name>
</gene>
<dbReference type="Pfam" id="PF17191">
    <property type="entry name" value="RecG_wedge"/>
    <property type="match status" value="1"/>
</dbReference>
<dbReference type="GO" id="GO:0003677">
    <property type="term" value="F:DNA binding"/>
    <property type="evidence" value="ECO:0007669"/>
    <property type="project" value="UniProtKB-KW"/>
</dbReference>
<dbReference type="InterPro" id="IPR033454">
    <property type="entry name" value="RecG_wedge"/>
</dbReference>
<evidence type="ECO:0000256" key="15">
    <source>
        <dbReference type="RuleBase" id="RU363016"/>
    </source>
</evidence>
<keyword evidence="7 15" id="KW-0067">ATP-binding</keyword>
<evidence type="ECO:0000256" key="11">
    <source>
        <dbReference type="ARBA" id="ARBA00023235"/>
    </source>
</evidence>
<dbReference type="NCBIfam" id="TIGR00643">
    <property type="entry name" value="recG"/>
    <property type="match status" value="1"/>
</dbReference>
<keyword evidence="4 15" id="KW-0227">DNA damage</keyword>
<dbReference type="InterPro" id="IPR027417">
    <property type="entry name" value="P-loop_NTPase"/>
</dbReference>
<dbReference type="RefSeq" id="WP_262394443.1">
    <property type="nucleotide sequence ID" value="NZ_JACRTD010000002.1"/>
</dbReference>
<dbReference type="NCBIfam" id="NF008165">
    <property type="entry name" value="PRK10917.1-3"/>
    <property type="match status" value="1"/>
</dbReference>
<dbReference type="Proteomes" id="UP000623678">
    <property type="component" value="Unassembled WGS sequence"/>
</dbReference>
<feature type="domain" description="Helicase C-terminal" evidence="17">
    <location>
        <begin position="449"/>
        <end position="610"/>
    </location>
</feature>
<dbReference type="CDD" id="cd04488">
    <property type="entry name" value="RecG_wedge_OBF"/>
    <property type="match status" value="1"/>
</dbReference>
<feature type="domain" description="Helicase ATP-binding" evidence="16">
    <location>
        <begin position="269"/>
        <end position="430"/>
    </location>
</feature>
<dbReference type="NCBIfam" id="NF008168">
    <property type="entry name" value="PRK10917.2-2"/>
    <property type="match status" value="1"/>
</dbReference>
<comment type="catalytic activity">
    <reaction evidence="14 15">
        <text>ATP + H2O = ADP + phosphate + H(+)</text>
        <dbReference type="Rhea" id="RHEA:13065"/>
        <dbReference type="ChEBI" id="CHEBI:15377"/>
        <dbReference type="ChEBI" id="CHEBI:15378"/>
        <dbReference type="ChEBI" id="CHEBI:30616"/>
        <dbReference type="ChEBI" id="CHEBI:43474"/>
        <dbReference type="ChEBI" id="CHEBI:456216"/>
        <dbReference type="EC" id="5.6.2.4"/>
    </reaction>
</comment>
<evidence type="ECO:0000256" key="6">
    <source>
        <dbReference type="ARBA" id="ARBA00022806"/>
    </source>
</evidence>
<evidence type="ECO:0000256" key="5">
    <source>
        <dbReference type="ARBA" id="ARBA00022801"/>
    </source>
</evidence>
<reference evidence="18" key="1">
    <citation type="submission" date="2020-08" db="EMBL/GenBank/DDBJ databases">
        <title>Genome public.</title>
        <authorList>
            <person name="Liu C."/>
            <person name="Sun Q."/>
        </authorList>
    </citation>
    <scope>NUCLEOTIDE SEQUENCE</scope>
    <source>
        <strain evidence="18">NSJ-64</strain>
    </source>
</reference>
<dbReference type="InterPro" id="IPR004609">
    <property type="entry name" value="ATP-dep_DNA_helicase_RecG"/>
</dbReference>
<evidence type="ECO:0000256" key="12">
    <source>
        <dbReference type="ARBA" id="ARBA00034617"/>
    </source>
</evidence>
<dbReference type="InterPro" id="IPR011545">
    <property type="entry name" value="DEAD/DEAH_box_helicase_dom"/>
</dbReference>
<comment type="catalytic activity">
    <reaction evidence="12 15">
        <text>Couples ATP hydrolysis with the unwinding of duplex DNA by translocating in the 3'-5' direction.</text>
        <dbReference type="EC" id="5.6.2.4"/>
    </reaction>
</comment>
<keyword evidence="6 15" id="KW-0347">Helicase</keyword>
<dbReference type="Pfam" id="PF19833">
    <property type="entry name" value="RecG_dom3_C"/>
    <property type="match status" value="1"/>
</dbReference>
<comment type="caution">
    <text evidence="18">The sequence shown here is derived from an EMBL/GenBank/DDBJ whole genome shotgun (WGS) entry which is preliminary data.</text>
</comment>
<dbReference type="PROSITE" id="PS51194">
    <property type="entry name" value="HELICASE_CTER"/>
    <property type="match status" value="1"/>
</dbReference>
<keyword evidence="8" id="KW-0238">DNA-binding</keyword>
<keyword evidence="9 15" id="KW-0233">DNA recombination</keyword>
<evidence type="ECO:0000313" key="19">
    <source>
        <dbReference type="Proteomes" id="UP000623678"/>
    </source>
</evidence>
<dbReference type="Gene3D" id="2.40.50.140">
    <property type="entry name" value="Nucleic acid-binding proteins"/>
    <property type="match status" value="1"/>
</dbReference>
<organism evidence="18 19">
    <name type="scientific">Youxingia wuxianensis</name>
    <dbReference type="NCBI Taxonomy" id="2763678"/>
    <lineage>
        <taxon>Bacteria</taxon>
        <taxon>Bacillati</taxon>
        <taxon>Bacillota</taxon>
        <taxon>Clostridia</taxon>
        <taxon>Eubacteriales</taxon>
        <taxon>Oscillospiraceae</taxon>
        <taxon>Youxingia</taxon>
    </lineage>
</organism>
<dbReference type="AlphaFoldDB" id="A0A926EMG2"/>
<sequence>MTVKLDSSVQYLKGVGEQRAKLFGKLGITTVKDLLQHYPRGYIDLSAPCEISSAPNEEICAVRGVVIKKSQEIRLKGGRKMYKVLAADDTGVLELIFFNTKYTVDALDYDTPYLFYGRVQGNLLRKQMSAPAVYPADGDQPFISVYPLTAGLSNKVLSNIIRQALQQVDGQLPELLPDKIRALYQLEEISQALKNIHHPVSMQEMERARRRFMFEELFCLAVGVSLLKKRNLTKQGYPMKPQEMSAFYEALPFILTGAQQKAIDEILSDMQKNVPANRLVQGDVGSGKTMVAMAAAYFAYLNGAQSALMAPTEILARQHYQGLSALADKLGMKTDLLVGSMTAAQKRKAKEKLLCGETDLCIGTHALLSEGVDFQNLQLVITDEQHRFGVAQRTALQEKGKQPHTLVMSATPIPRTLALMIYGELDISIIDELPPNRQPVRTYRIGSDKRKRAFGFIRDHLDQGLQAFIVCPLVEQGEEDTGLQAATEYMLDISTQFFSGYTVGLLHGKMKAADKEKVMGDFSSGLIQLLISTTVVEVGVDVPNAVIMMVENAERFGLSQLHQLRGRVGRGCVQSHCILLTDSKNPDTLQRVDMMCKSNNGFEIAEYDLKTRGPGNFLGHEQHGLPHLKIADLTTDVTLVADAQQAANEVLEKDPDLSSPSHQALRETIIGLLNKVGERPN</sequence>
<protein>
    <recommendedName>
        <fullName evidence="2 15">ATP-dependent DNA helicase RecG</fullName>
        <ecNumber evidence="13 15">5.6.2.4</ecNumber>
    </recommendedName>
</protein>
<dbReference type="GO" id="GO:0043138">
    <property type="term" value="F:3'-5' DNA helicase activity"/>
    <property type="evidence" value="ECO:0007669"/>
    <property type="project" value="UniProtKB-EC"/>
</dbReference>
<evidence type="ECO:0000256" key="9">
    <source>
        <dbReference type="ARBA" id="ARBA00023172"/>
    </source>
</evidence>
<evidence type="ECO:0000259" key="16">
    <source>
        <dbReference type="PROSITE" id="PS51192"/>
    </source>
</evidence>
<evidence type="ECO:0000259" key="17">
    <source>
        <dbReference type="PROSITE" id="PS51194"/>
    </source>
</evidence>
<dbReference type="SUPFAM" id="SSF52540">
    <property type="entry name" value="P-loop containing nucleoside triphosphate hydrolases"/>
    <property type="match status" value="2"/>
</dbReference>
<evidence type="ECO:0000256" key="8">
    <source>
        <dbReference type="ARBA" id="ARBA00023125"/>
    </source>
</evidence>
<evidence type="ECO:0000256" key="13">
    <source>
        <dbReference type="ARBA" id="ARBA00034808"/>
    </source>
</evidence>
<dbReference type="InterPro" id="IPR001650">
    <property type="entry name" value="Helicase_C-like"/>
</dbReference>
<dbReference type="SMART" id="SM00487">
    <property type="entry name" value="DEXDc"/>
    <property type="match status" value="1"/>
</dbReference>
<proteinExistence type="inferred from homology"/>
<comment type="similarity">
    <text evidence="1 15">Belongs to the helicase family. RecG subfamily.</text>
</comment>
<evidence type="ECO:0000256" key="1">
    <source>
        <dbReference type="ARBA" id="ARBA00007504"/>
    </source>
</evidence>
<keyword evidence="5 15" id="KW-0378">Hydrolase</keyword>
<evidence type="ECO:0000256" key="2">
    <source>
        <dbReference type="ARBA" id="ARBA00017846"/>
    </source>
</evidence>
<evidence type="ECO:0000313" key="18">
    <source>
        <dbReference type="EMBL" id="MBC8584618.1"/>
    </source>
</evidence>
<dbReference type="InterPro" id="IPR014001">
    <property type="entry name" value="Helicase_ATP-bd"/>
</dbReference>
<dbReference type="PANTHER" id="PTHR47964">
    <property type="entry name" value="ATP-DEPENDENT DNA HELICASE HOMOLOG RECG, CHLOROPLASTIC"/>
    <property type="match status" value="1"/>
</dbReference>
<dbReference type="InterPro" id="IPR012340">
    <property type="entry name" value="NA-bd_OB-fold"/>
</dbReference>
<dbReference type="Gene3D" id="3.40.50.300">
    <property type="entry name" value="P-loop containing nucleotide triphosphate hydrolases"/>
    <property type="match status" value="2"/>
</dbReference>